<dbReference type="InterPro" id="IPR005170">
    <property type="entry name" value="Transptr-assoc_dom"/>
</dbReference>
<keyword evidence="14" id="KW-1185">Reference proteome</keyword>
<evidence type="ECO:0000313" key="14">
    <source>
        <dbReference type="Proteomes" id="UP000220251"/>
    </source>
</evidence>
<organism evidence="13 14">
    <name type="scientific">Estrella lausannensis</name>
    <dbReference type="NCBI Taxonomy" id="483423"/>
    <lineage>
        <taxon>Bacteria</taxon>
        <taxon>Pseudomonadati</taxon>
        <taxon>Chlamydiota</taxon>
        <taxon>Chlamydiia</taxon>
        <taxon>Parachlamydiales</taxon>
        <taxon>Candidatus Criblamydiaceae</taxon>
        <taxon>Estrella</taxon>
    </lineage>
</organism>
<dbReference type="InterPro" id="IPR016169">
    <property type="entry name" value="FAD-bd_PCMH_sub2"/>
</dbReference>
<evidence type="ECO:0000259" key="11">
    <source>
        <dbReference type="PROSITE" id="PS51371"/>
    </source>
</evidence>
<feature type="domain" description="CNNM transmembrane" evidence="12">
    <location>
        <begin position="1"/>
        <end position="190"/>
    </location>
</feature>
<dbReference type="SMART" id="SM01091">
    <property type="entry name" value="CorC_HlyC"/>
    <property type="match status" value="1"/>
</dbReference>
<sequence length="412" mass="46028">MSGEALFWLVCNFLTIVISAFFSMQEMAFVSFNKIRLHYYVSKKKRFALWLHALLQNPTSLFCTTLIGVNVAMFVGSECSREFYIAMGLDPNMAPFTQVFLVVIFGELAPMFAARHYPEDVAKLGIGLVYFSSKLMAPLIFLLSLIARSANMLMGSKQVESSLFLSQDELQKILEEQDEEIPHERESEDTASAVNVFCLKKRTVMEVMFPLEKVPSLPSNATCAQMMNLLKKTPFDFIALYHFSKDNVIGIVKPKDVLGLTETKRIRDYVDSPWFITEKTLLTDVLKQFKRTKEDLAAVLNTSGKAVGIITLDAILKEIFGGGEGKKPHSLGTFHQLKDKTIPADMTTGEFFSKFHIRLSDNEKDTLGDLIAENLSHPPEKGDSVSLAGADLTVKETSMMGIKTVSVSTKPE</sequence>
<dbReference type="Proteomes" id="UP000220251">
    <property type="component" value="Unassembled WGS sequence"/>
</dbReference>
<keyword evidence="3 9" id="KW-0812">Transmembrane</keyword>
<dbReference type="EMBL" id="CWGJ01000011">
    <property type="protein sequence ID" value="CRX38149.1"/>
    <property type="molecule type" value="Genomic_DNA"/>
</dbReference>
<evidence type="ECO:0000256" key="10">
    <source>
        <dbReference type="SAM" id="Phobius"/>
    </source>
</evidence>
<dbReference type="Pfam" id="PF01595">
    <property type="entry name" value="CNNM"/>
    <property type="match status" value="1"/>
</dbReference>
<dbReference type="PANTHER" id="PTHR43099:SF5">
    <property type="entry name" value="HLYC_CORC FAMILY TRANSPORTER"/>
    <property type="match status" value="1"/>
</dbReference>
<feature type="transmembrane region" description="Helical" evidence="10">
    <location>
        <begin position="49"/>
        <end position="75"/>
    </location>
</feature>
<evidence type="ECO:0000256" key="5">
    <source>
        <dbReference type="ARBA" id="ARBA00022989"/>
    </source>
</evidence>
<keyword evidence="7 9" id="KW-0472">Membrane</keyword>
<dbReference type="Gene3D" id="3.10.580.10">
    <property type="entry name" value="CBS-domain"/>
    <property type="match status" value="1"/>
</dbReference>
<evidence type="ECO:0000256" key="7">
    <source>
        <dbReference type="ARBA" id="ARBA00023136"/>
    </source>
</evidence>
<dbReference type="OrthoDB" id="18594at2"/>
<evidence type="ECO:0000256" key="2">
    <source>
        <dbReference type="ARBA" id="ARBA00022475"/>
    </source>
</evidence>
<evidence type="ECO:0000256" key="6">
    <source>
        <dbReference type="ARBA" id="ARBA00023122"/>
    </source>
</evidence>
<dbReference type="CDD" id="cd04590">
    <property type="entry name" value="CBS_pair_CorC_HlyC_assoc"/>
    <property type="match status" value="1"/>
</dbReference>
<accession>A0A0H5DR73</accession>
<evidence type="ECO:0000256" key="4">
    <source>
        <dbReference type="ARBA" id="ARBA00022737"/>
    </source>
</evidence>
<dbReference type="InterPro" id="IPR036318">
    <property type="entry name" value="FAD-bd_PCMH-like_sf"/>
</dbReference>
<dbReference type="InterPro" id="IPR044751">
    <property type="entry name" value="Ion_transp-like_CBS"/>
</dbReference>
<evidence type="ECO:0000256" key="1">
    <source>
        <dbReference type="ARBA" id="ARBA00004651"/>
    </source>
</evidence>
<dbReference type="InterPro" id="IPR051676">
    <property type="entry name" value="UPF0053_domain"/>
</dbReference>
<dbReference type="SUPFAM" id="SSF54631">
    <property type="entry name" value="CBS-domain pair"/>
    <property type="match status" value="1"/>
</dbReference>
<dbReference type="Pfam" id="PF00571">
    <property type="entry name" value="CBS"/>
    <property type="match status" value="1"/>
</dbReference>
<evidence type="ECO:0000256" key="3">
    <source>
        <dbReference type="ARBA" id="ARBA00022692"/>
    </source>
</evidence>
<dbReference type="GO" id="GO:0050660">
    <property type="term" value="F:flavin adenine dinucleotide binding"/>
    <property type="evidence" value="ECO:0007669"/>
    <property type="project" value="InterPro"/>
</dbReference>
<feature type="transmembrane region" description="Helical" evidence="10">
    <location>
        <begin position="95"/>
        <end position="114"/>
    </location>
</feature>
<dbReference type="InterPro" id="IPR002550">
    <property type="entry name" value="CNNM"/>
</dbReference>
<gene>
    <name evidence="13" type="ORF">ELAC_0797</name>
</gene>
<dbReference type="RefSeq" id="WP_098037998.1">
    <property type="nucleotide sequence ID" value="NZ_CWGJ01000011.1"/>
</dbReference>
<evidence type="ECO:0000313" key="13">
    <source>
        <dbReference type="EMBL" id="CRX38149.1"/>
    </source>
</evidence>
<dbReference type="Gene3D" id="3.30.465.10">
    <property type="match status" value="1"/>
</dbReference>
<keyword evidence="4" id="KW-0677">Repeat</keyword>
<keyword evidence="2" id="KW-1003">Cell membrane</keyword>
<dbReference type="PROSITE" id="PS51371">
    <property type="entry name" value="CBS"/>
    <property type="match status" value="1"/>
</dbReference>
<comment type="subcellular location">
    <subcellularLocation>
        <location evidence="1">Cell membrane</location>
        <topology evidence="1">Multi-pass membrane protein</topology>
    </subcellularLocation>
</comment>
<protein>
    <recommendedName>
        <fullName evidence="15">CNNM transmembrane domain-containing protein</fullName>
    </recommendedName>
</protein>
<keyword evidence="6 8" id="KW-0129">CBS domain</keyword>
<dbReference type="InterPro" id="IPR000644">
    <property type="entry name" value="CBS_dom"/>
</dbReference>
<dbReference type="PANTHER" id="PTHR43099">
    <property type="entry name" value="UPF0053 PROTEIN YRKA"/>
    <property type="match status" value="1"/>
</dbReference>
<evidence type="ECO:0000256" key="8">
    <source>
        <dbReference type="PROSITE-ProRule" id="PRU00703"/>
    </source>
</evidence>
<keyword evidence="5 9" id="KW-1133">Transmembrane helix</keyword>
<proteinExistence type="predicted"/>
<dbReference type="InterPro" id="IPR046342">
    <property type="entry name" value="CBS_dom_sf"/>
</dbReference>
<dbReference type="GO" id="GO:0005886">
    <property type="term" value="C:plasma membrane"/>
    <property type="evidence" value="ECO:0007669"/>
    <property type="project" value="UniProtKB-SubCell"/>
</dbReference>
<evidence type="ECO:0000259" key="12">
    <source>
        <dbReference type="PROSITE" id="PS51846"/>
    </source>
</evidence>
<dbReference type="Pfam" id="PF03471">
    <property type="entry name" value="CorC_HlyC"/>
    <property type="match status" value="1"/>
</dbReference>
<evidence type="ECO:0008006" key="15">
    <source>
        <dbReference type="Google" id="ProtNLM"/>
    </source>
</evidence>
<feature type="transmembrane region" description="Helical" evidence="10">
    <location>
        <begin position="126"/>
        <end position="147"/>
    </location>
</feature>
<dbReference type="AlphaFoldDB" id="A0A0H5DR73"/>
<feature type="transmembrane region" description="Helical" evidence="10">
    <location>
        <begin position="6"/>
        <end position="29"/>
    </location>
</feature>
<reference evidence="14" key="1">
    <citation type="submission" date="2015-06" db="EMBL/GenBank/DDBJ databases">
        <authorList>
            <person name="Bertelli C."/>
        </authorList>
    </citation>
    <scope>NUCLEOTIDE SEQUENCE [LARGE SCALE GENOMIC DNA]</scope>
    <source>
        <strain evidence="14">CRIB-30</strain>
    </source>
</reference>
<feature type="domain" description="CBS" evidence="11">
    <location>
        <begin position="269"/>
        <end position="331"/>
    </location>
</feature>
<evidence type="ECO:0000256" key="9">
    <source>
        <dbReference type="PROSITE-ProRule" id="PRU01193"/>
    </source>
</evidence>
<dbReference type="SUPFAM" id="SSF56176">
    <property type="entry name" value="FAD-binding/transporter-associated domain-like"/>
    <property type="match status" value="1"/>
</dbReference>
<name>A0A0H5DR73_9BACT</name>
<dbReference type="PROSITE" id="PS51846">
    <property type="entry name" value="CNNM"/>
    <property type="match status" value="1"/>
</dbReference>